<dbReference type="RefSeq" id="WP_183885422.1">
    <property type="nucleotide sequence ID" value="NZ_JACHCE010000013.1"/>
</dbReference>
<dbReference type="EMBL" id="JACHCE010000013">
    <property type="protein sequence ID" value="MBB5639298.1"/>
    <property type="molecule type" value="Genomic_DNA"/>
</dbReference>
<evidence type="ECO:0000256" key="2">
    <source>
        <dbReference type="SAM" id="SignalP"/>
    </source>
</evidence>
<protein>
    <recommendedName>
        <fullName evidence="3">Outer membrane protein beta-barrel domain-containing protein</fullName>
    </recommendedName>
</protein>
<dbReference type="Proteomes" id="UP000537204">
    <property type="component" value="Unassembled WGS sequence"/>
</dbReference>
<evidence type="ECO:0000256" key="1">
    <source>
        <dbReference type="ARBA" id="ARBA00022729"/>
    </source>
</evidence>
<evidence type="ECO:0000313" key="4">
    <source>
        <dbReference type="EMBL" id="MBB5639298.1"/>
    </source>
</evidence>
<evidence type="ECO:0000259" key="3">
    <source>
        <dbReference type="Pfam" id="PF13505"/>
    </source>
</evidence>
<keyword evidence="1 2" id="KW-0732">Signal</keyword>
<dbReference type="SUPFAM" id="SSF56925">
    <property type="entry name" value="OMPA-like"/>
    <property type="match status" value="1"/>
</dbReference>
<accession>A0A7W8ZSM2</accession>
<sequence length="184" mass="19247">MKKLLLLTAIAGVFAFSNVSAQNVKGPKLGVGADFAIPMGSLSDGYKFGFGGSLLFQTPIAPKLNFTASAGYLNFVGKNDVQYISFNSNGIVIQTGKNPNAGAVPVKVGVRYFIADKFYAGGEVGAAFLTGDGAATAFAYSPNIGFELPLANKNAIDLGVKYEGWSKDSSIGFFGLRVAYNFGL</sequence>
<dbReference type="AlphaFoldDB" id="A0A7W8ZSM2"/>
<feature type="chain" id="PRO_5031356169" description="Outer membrane protein beta-barrel domain-containing protein" evidence="2">
    <location>
        <begin position="22"/>
        <end position="184"/>
    </location>
</feature>
<name>A0A7W8ZSM2_9SPHI</name>
<dbReference type="Pfam" id="PF13505">
    <property type="entry name" value="OMP_b-brl"/>
    <property type="match status" value="1"/>
</dbReference>
<gene>
    <name evidence="4" type="ORF">HDE68_005241</name>
</gene>
<proteinExistence type="predicted"/>
<dbReference type="InterPro" id="IPR027385">
    <property type="entry name" value="Beta-barrel_OMP"/>
</dbReference>
<comment type="caution">
    <text evidence="4">The sequence shown here is derived from an EMBL/GenBank/DDBJ whole genome shotgun (WGS) entry which is preliminary data.</text>
</comment>
<feature type="domain" description="Outer membrane protein beta-barrel" evidence="3">
    <location>
        <begin position="8"/>
        <end position="182"/>
    </location>
</feature>
<evidence type="ECO:0000313" key="5">
    <source>
        <dbReference type="Proteomes" id="UP000537204"/>
    </source>
</evidence>
<organism evidence="4 5">
    <name type="scientific">Pedobacter cryoconitis</name>
    <dbReference type="NCBI Taxonomy" id="188932"/>
    <lineage>
        <taxon>Bacteria</taxon>
        <taxon>Pseudomonadati</taxon>
        <taxon>Bacteroidota</taxon>
        <taxon>Sphingobacteriia</taxon>
        <taxon>Sphingobacteriales</taxon>
        <taxon>Sphingobacteriaceae</taxon>
        <taxon>Pedobacter</taxon>
    </lineage>
</organism>
<feature type="signal peptide" evidence="2">
    <location>
        <begin position="1"/>
        <end position="21"/>
    </location>
</feature>
<dbReference type="InterPro" id="IPR011250">
    <property type="entry name" value="OMP/PagP_B-barrel"/>
</dbReference>
<reference evidence="4 5" key="1">
    <citation type="submission" date="2020-08" db="EMBL/GenBank/DDBJ databases">
        <title>Genomic Encyclopedia of Type Strains, Phase IV (KMG-V): Genome sequencing to study the core and pangenomes of soil and plant-associated prokaryotes.</title>
        <authorList>
            <person name="Whitman W."/>
        </authorList>
    </citation>
    <scope>NUCLEOTIDE SEQUENCE [LARGE SCALE GENOMIC DNA]</scope>
    <source>
        <strain evidence="4 5">S3M1</strain>
    </source>
</reference>